<dbReference type="InterPro" id="IPR013321">
    <property type="entry name" value="Arc_rbn_hlx_hlx"/>
</dbReference>
<name>A0A2S5VNT0_9MICO</name>
<gene>
    <name evidence="2" type="ORF">C5E16_14295</name>
</gene>
<dbReference type="RefSeq" id="WP_104291210.1">
    <property type="nucleotide sequence ID" value="NZ_PSXY01000034.1"/>
</dbReference>
<dbReference type="InterPro" id="IPR010985">
    <property type="entry name" value="Ribbon_hlx_hlx"/>
</dbReference>
<accession>A0A2S5VNT0</accession>
<evidence type="ECO:0000256" key="1">
    <source>
        <dbReference type="SAM" id="MobiDB-lite"/>
    </source>
</evidence>
<dbReference type="Proteomes" id="UP000239241">
    <property type="component" value="Unassembled WGS sequence"/>
</dbReference>
<dbReference type="AlphaFoldDB" id="A0A2S5VNT0"/>
<dbReference type="Gene3D" id="1.10.1220.10">
    <property type="entry name" value="Met repressor-like"/>
    <property type="match status" value="1"/>
</dbReference>
<dbReference type="GO" id="GO:0006355">
    <property type="term" value="P:regulation of DNA-templated transcription"/>
    <property type="evidence" value="ECO:0007669"/>
    <property type="project" value="InterPro"/>
</dbReference>
<sequence length="86" mass="9296">MARVNLGDLFDAPDQAQQPAAPEPDVEAPRSTTPSVTTGGSATANARINFEVPRELRNAFKAWCSSNDTSVKDELTAYIQRCVQNS</sequence>
<proteinExistence type="predicted"/>
<reference evidence="2 3" key="1">
    <citation type="submission" date="2018-02" db="EMBL/GenBank/DDBJ databases">
        <title>Bacteriophage NCPPB3778 and a type I-E CRISPR drive the evolution of the US Biological Select Agent, Rathayibacter toxicus.</title>
        <authorList>
            <person name="Davis E.W.II."/>
            <person name="Tabima J.F."/>
            <person name="Weisberg A.J."/>
            <person name="Lopes L.D."/>
            <person name="Wiseman M.S."/>
            <person name="Wiseman M.S."/>
            <person name="Pupko T."/>
            <person name="Belcher M.S."/>
            <person name="Sechler A.J."/>
            <person name="Tancos M.A."/>
            <person name="Schroeder B.K."/>
            <person name="Murray T.D."/>
            <person name="Luster D.G."/>
            <person name="Schneider W.L."/>
            <person name="Rogers E."/>
            <person name="Andreote F.D."/>
            <person name="Grunwald N.J."/>
            <person name="Putnam M.L."/>
            <person name="Chang J.H."/>
        </authorList>
    </citation>
    <scope>NUCLEOTIDE SEQUENCE [LARGE SCALE GENOMIC DNA]</scope>
    <source>
        <strain evidence="2 3">AY1B3</strain>
    </source>
</reference>
<organism evidence="2 3">
    <name type="scientific">Clavibacter michiganensis</name>
    <dbReference type="NCBI Taxonomy" id="28447"/>
    <lineage>
        <taxon>Bacteria</taxon>
        <taxon>Bacillati</taxon>
        <taxon>Actinomycetota</taxon>
        <taxon>Actinomycetes</taxon>
        <taxon>Micrococcales</taxon>
        <taxon>Microbacteriaceae</taxon>
        <taxon>Clavibacter</taxon>
    </lineage>
</organism>
<evidence type="ECO:0000313" key="2">
    <source>
        <dbReference type="EMBL" id="PPF64726.1"/>
    </source>
</evidence>
<protein>
    <recommendedName>
        <fullName evidence="4">ParG</fullName>
    </recommendedName>
</protein>
<dbReference type="SUPFAM" id="SSF47598">
    <property type="entry name" value="Ribbon-helix-helix"/>
    <property type="match status" value="1"/>
</dbReference>
<evidence type="ECO:0008006" key="4">
    <source>
        <dbReference type="Google" id="ProtNLM"/>
    </source>
</evidence>
<comment type="caution">
    <text evidence="2">The sequence shown here is derived from an EMBL/GenBank/DDBJ whole genome shotgun (WGS) entry which is preliminary data.</text>
</comment>
<feature type="region of interest" description="Disordered" evidence="1">
    <location>
        <begin position="1"/>
        <end position="46"/>
    </location>
</feature>
<feature type="compositionally biased region" description="Polar residues" evidence="1">
    <location>
        <begin position="30"/>
        <end position="46"/>
    </location>
</feature>
<evidence type="ECO:0000313" key="3">
    <source>
        <dbReference type="Proteomes" id="UP000239241"/>
    </source>
</evidence>
<dbReference type="EMBL" id="PSXY01000034">
    <property type="protein sequence ID" value="PPF64726.1"/>
    <property type="molecule type" value="Genomic_DNA"/>
</dbReference>